<dbReference type="InterPro" id="IPR013320">
    <property type="entry name" value="ConA-like_dom_sf"/>
</dbReference>
<dbReference type="Proteomes" id="UP000746535">
    <property type="component" value="Unassembled WGS sequence"/>
</dbReference>
<dbReference type="GO" id="GO:0016829">
    <property type="term" value="F:lyase activity"/>
    <property type="evidence" value="ECO:0007669"/>
    <property type="project" value="UniProtKB-KW"/>
</dbReference>
<dbReference type="RefSeq" id="WP_168082551.1">
    <property type="nucleotide sequence ID" value="NZ_JAAVJI010000002.1"/>
</dbReference>
<dbReference type="InterPro" id="IPR014895">
    <property type="entry name" value="Alginate_lyase_2"/>
</dbReference>
<evidence type="ECO:0000313" key="2">
    <source>
        <dbReference type="EMBL" id="NJP00434.1"/>
    </source>
</evidence>
<proteinExistence type="predicted"/>
<feature type="domain" description="Alginate lyase 2" evidence="1">
    <location>
        <begin position="2"/>
        <end position="217"/>
    </location>
</feature>
<gene>
    <name evidence="2" type="ORF">HBH25_06105</name>
</gene>
<dbReference type="EMBL" id="JAAVJI010000002">
    <property type="protein sequence ID" value="NJP00434.1"/>
    <property type="molecule type" value="Genomic_DNA"/>
</dbReference>
<dbReference type="Gene3D" id="2.60.120.200">
    <property type="match status" value="1"/>
</dbReference>
<sequence>MIDLTLWNLTLPIETPALTIATAALPRLQTSYFTNTGDKIVFWAPVTGSHAGNSDFPRTELRETSIDGKARNWLYSSGTNTLKGTLSVNQVPSTGRVVVAQIHAKNATAPLLKVVYRYANGTGNIDLEYRVNPGDVKSPVAYTLPNVPLNKAFAYAIQMNKQGKLTVLINNIGSQFQLAPSWYGYAFYFKAGVYTLDNVGSTTEGGKVTYTRLDVSHL</sequence>
<evidence type="ECO:0000313" key="3">
    <source>
        <dbReference type="Proteomes" id="UP000746535"/>
    </source>
</evidence>
<reference evidence="2 3" key="1">
    <citation type="submission" date="2020-03" db="EMBL/GenBank/DDBJ databases">
        <authorList>
            <person name="Wang L."/>
            <person name="He N."/>
            <person name="Li Y."/>
            <person name="Fang Y."/>
            <person name="Zhang F."/>
        </authorList>
    </citation>
    <scope>NUCLEOTIDE SEQUENCE [LARGE SCALE GENOMIC DNA]</scope>
    <source>
        <strain evidence="3">hsmgli-8</strain>
    </source>
</reference>
<name>A0ABX0YAT4_9PSED</name>
<organism evidence="2 3">
    <name type="scientific">Pseudomonas quercus</name>
    <dbReference type="NCBI Taxonomy" id="2722792"/>
    <lineage>
        <taxon>Bacteria</taxon>
        <taxon>Pseudomonadati</taxon>
        <taxon>Pseudomonadota</taxon>
        <taxon>Gammaproteobacteria</taxon>
        <taxon>Pseudomonadales</taxon>
        <taxon>Pseudomonadaceae</taxon>
        <taxon>Pseudomonas</taxon>
    </lineage>
</organism>
<protein>
    <submittedName>
        <fullName evidence="2">Polysaccharide lyase family 7 protein</fullName>
    </submittedName>
</protein>
<dbReference type="SUPFAM" id="SSF49899">
    <property type="entry name" value="Concanavalin A-like lectins/glucanases"/>
    <property type="match status" value="1"/>
</dbReference>
<keyword evidence="2" id="KW-0456">Lyase</keyword>
<comment type="caution">
    <text evidence="2">The sequence shown here is derived from an EMBL/GenBank/DDBJ whole genome shotgun (WGS) entry which is preliminary data.</text>
</comment>
<accession>A0ABX0YAT4</accession>
<dbReference type="Pfam" id="PF08787">
    <property type="entry name" value="Alginate_lyase2"/>
    <property type="match status" value="1"/>
</dbReference>
<evidence type="ECO:0000259" key="1">
    <source>
        <dbReference type="Pfam" id="PF08787"/>
    </source>
</evidence>
<keyword evidence="3" id="KW-1185">Reference proteome</keyword>